<protein>
    <recommendedName>
        <fullName evidence="3">CCHC-type domain-containing protein</fullName>
    </recommendedName>
</protein>
<sequence length="318" mass="35682">MFTRSRSRLNRPEEEEDRLEDDGQGAGGGSQPDMQPSEILNLCRAEMQGVLQNELADINEKLSALMLNVPAPQNLQSRGGMSMKIKPQIYDGKEEWEPYRAQFELIAQKERWDDDQKAAMLGASLKGQALTLLTVLGPDMSYHDLLEALEIRFGSRHQTTRYLALLQTRVQGADEDVRTFHQAIKDLVRRAWPDARGGAAEDTAIFHFARGLRDARLCELVLGASPKTMANALNDAVRMEAVLQVARPEKARVRLGEVYEESHGVKEEIPGLLAASRSYSGGNQKRELICWRCDKPGHIAYSCPDRLRRNAGNVRRSD</sequence>
<dbReference type="GO" id="GO:0003676">
    <property type="term" value="F:nucleic acid binding"/>
    <property type="evidence" value="ECO:0007669"/>
    <property type="project" value="InterPro"/>
</dbReference>
<dbReference type="GO" id="GO:0008270">
    <property type="term" value="F:zinc ion binding"/>
    <property type="evidence" value="ECO:0007669"/>
    <property type="project" value="UniProtKB-KW"/>
</dbReference>
<evidence type="ECO:0000256" key="2">
    <source>
        <dbReference type="SAM" id="MobiDB-lite"/>
    </source>
</evidence>
<dbReference type="AlphaFoldDB" id="A0A8S9WJI7"/>
<dbReference type="EMBL" id="WIXP02000116">
    <property type="protein sequence ID" value="KAF6197347.1"/>
    <property type="molecule type" value="Genomic_DNA"/>
</dbReference>
<keyword evidence="1" id="KW-0863">Zinc-finger</keyword>
<evidence type="ECO:0000313" key="5">
    <source>
        <dbReference type="Proteomes" id="UP000466442"/>
    </source>
</evidence>
<proteinExistence type="predicted"/>
<reference evidence="4" key="1">
    <citation type="journal article" date="2021" name="Mol. Ecol. Resour.">
        <title>Apolygus lucorum genome provides insights into omnivorousness and mesophyll feeding.</title>
        <authorList>
            <person name="Liu Y."/>
            <person name="Liu H."/>
            <person name="Wang H."/>
            <person name="Huang T."/>
            <person name="Liu B."/>
            <person name="Yang B."/>
            <person name="Yin L."/>
            <person name="Li B."/>
            <person name="Zhang Y."/>
            <person name="Zhang S."/>
            <person name="Jiang F."/>
            <person name="Zhang X."/>
            <person name="Ren Y."/>
            <person name="Wang B."/>
            <person name="Wang S."/>
            <person name="Lu Y."/>
            <person name="Wu K."/>
            <person name="Fan W."/>
            <person name="Wang G."/>
        </authorList>
    </citation>
    <scope>NUCLEOTIDE SEQUENCE</scope>
    <source>
        <strain evidence="4">12Hb</strain>
    </source>
</reference>
<dbReference type="SMART" id="SM00343">
    <property type="entry name" value="ZnF_C2HC"/>
    <property type="match status" value="1"/>
</dbReference>
<feature type="domain" description="CCHC-type" evidence="3">
    <location>
        <begin position="290"/>
        <end position="305"/>
    </location>
</feature>
<dbReference type="PROSITE" id="PS50158">
    <property type="entry name" value="ZF_CCHC"/>
    <property type="match status" value="1"/>
</dbReference>
<keyword evidence="1" id="KW-0862">Zinc</keyword>
<dbReference type="Gene3D" id="4.10.60.10">
    <property type="entry name" value="Zinc finger, CCHC-type"/>
    <property type="match status" value="1"/>
</dbReference>
<feature type="compositionally biased region" description="Acidic residues" evidence="2">
    <location>
        <begin position="13"/>
        <end position="23"/>
    </location>
</feature>
<comment type="caution">
    <text evidence="4">The sequence shown here is derived from an EMBL/GenBank/DDBJ whole genome shotgun (WGS) entry which is preliminary data.</text>
</comment>
<feature type="region of interest" description="Disordered" evidence="2">
    <location>
        <begin position="1"/>
        <end position="36"/>
    </location>
</feature>
<dbReference type="SUPFAM" id="SSF57756">
    <property type="entry name" value="Retrovirus zinc finger-like domains"/>
    <property type="match status" value="1"/>
</dbReference>
<organism evidence="4 5">
    <name type="scientific">Apolygus lucorum</name>
    <name type="common">Small green plant bug</name>
    <name type="synonym">Lygocoris lucorum</name>
    <dbReference type="NCBI Taxonomy" id="248454"/>
    <lineage>
        <taxon>Eukaryota</taxon>
        <taxon>Metazoa</taxon>
        <taxon>Ecdysozoa</taxon>
        <taxon>Arthropoda</taxon>
        <taxon>Hexapoda</taxon>
        <taxon>Insecta</taxon>
        <taxon>Pterygota</taxon>
        <taxon>Neoptera</taxon>
        <taxon>Paraneoptera</taxon>
        <taxon>Hemiptera</taxon>
        <taxon>Heteroptera</taxon>
        <taxon>Panheteroptera</taxon>
        <taxon>Cimicomorpha</taxon>
        <taxon>Miridae</taxon>
        <taxon>Mirini</taxon>
        <taxon>Apolygus</taxon>
    </lineage>
</organism>
<dbReference type="PANTHER" id="PTHR45823:SF1">
    <property type="entry name" value="T-SNARE COILED-COIL HOMOLOGY DOMAIN-CONTAINING PROTEIN"/>
    <property type="match status" value="1"/>
</dbReference>
<keyword evidence="5" id="KW-1185">Reference proteome</keyword>
<dbReference type="InterPro" id="IPR036875">
    <property type="entry name" value="Znf_CCHC_sf"/>
</dbReference>
<keyword evidence="1" id="KW-0479">Metal-binding</keyword>
<dbReference type="OrthoDB" id="6625979at2759"/>
<evidence type="ECO:0000313" key="4">
    <source>
        <dbReference type="EMBL" id="KAF6197347.1"/>
    </source>
</evidence>
<dbReference type="InterPro" id="IPR001878">
    <property type="entry name" value="Znf_CCHC"/>
</dbReference>
<dbReference type="PANTHER" id="PTHR45823">
    <property type="entry name" value="T-SNARE COILED-COIL HOMOLOGY DOMAIN-CONTAINING PROTEIN"/>
    <property type="match status" value="1"/>
</dbReference>
<evidence type="ECO:0000259" key="3">
    <source>
        <dbReference type="PROSITE" id="PS50158"/>
    </source>
</evidence>
<gene>
    <name evidence="4" type="ORF">GE061_020296</name>
</gene>
<name>A0A8S9WJI7_APOLU</name>
<accession>A0A8S9WJI7</accession>
<evidence type="ECO:0000256" key="1">
    <source>
        <dbReference type="PROSITE-ProRule" id="PRU00047"/>
    </source>
</evidence>
<dbReference type="Proteomes" id="UP000466442">
    <property type="component" value="Unassembled WGS sequence"/>
</dbReference>